<name>A0AAV4GND7_9GAST</name>
<sequence>MFLTTLPMISDRFVVVGLHSFFGIVGKRVDFGVAGKHRSVRKPVIQPNTLLLIPYGLRLTEGDVWDRGKTLCKDRYIVSTGLPPFSIPTLKKQCYALETLQKSVLIVE</sequence>
<evidence type="ECO:0000313" key="1">
    <source>
        <dbReference type="EMBL" id="GFR87263.1"/>
    </source>
</evidence>
<organism evidence="1 2">
    <name type="scientific">Elysia marginata</name>
    <dbReference type="NCBI Taxonomy" id="1093978"/>
    <lineage>
        <taxon>Eukaryota</taxon>
        <taxon>Metazoa</taxon>
        <taxon>Spiralia</taxon>
        <taxon>Lophotrochozoa</taxon>
        <taxon>Mollusca</taxon>
        <taxon>Gastropoda</taxon>
        <taxon>Heterobranchia</taxon>
        <taxon>Euthyneura</taxon>
        <taxon>Panpulmonata</taxon>
        <taxon>Sacoglossa</taxon>
        <taxon>Placobranchoidea</taxon>
        <taxon>Plakobranchidae</taxon>
        <taxon>Elysia</taxon>
    </lineage>
</organism>
<keyword evidence="2" id="KW-1185">Reference proteome</keyword>
<comment type="caution">
    <text evidence="1">The sequence shown here is derived from an EMBL/GenBank/DDBJ whole genome shotgun (WGS) entry which is preliminary data.</text>
</comment>
<dbReference type="EMBL" id="BMAT01012169">
    <property type="protein sequence ID" value="GFR87263.1"/>
    <property type="molecule type" value="Genomic_DNA"/>
</dbReference>
<protein>
    <submittedName>
        <fullName evidence="1">Uncharacterized protein</fullName>
    </submittedName>
</protein>
<gene>
    <name evidence="1" type="ORF">ElyMa_006071800</name>
</gene>
<reference evidence="1 2" key="1">
    <citation type="journal article" date="2021" name="Elife">
        <title>Chloroplast acquisition without the gene transfer in kleptoplastic sea slugs, Plakobranchus ocellatus.</title>
        <authorList>
            <person name="Maeda T."/>
            <person name="Takahashi S."/>
            <person name="Yoshida T."/>
            <person name="Shimamura S."/>
            <person name="Takaki Y."/>
            <person name="Nagai Y."/>
            <person name="Toyoda A."/>
            <person name="Suzuki Y."/>
            <person name="Arimoto A."/>
            <person name="Ishii H."/>
            <person name="Satoh N."/>
            <person name="Nishiyama T."/>
            <person name="Hasebe M."/>
            <person name="Maruyama T."/>
            <person name="Minagawa J."/>
            <person name="Obokata J."/>
            <person name="Shigenobu S."/>
        </authorList>
    </citation>
    <scope>NUCLEOTIDE SEQUENCE [LARGE SCALE GENOMIC DNA]</scope>
</reference>
<accession>A0AAV4GND7</accession>
<dbReference type="Proteomes" id="UP000762676">
    <property type="component" value="Unassembled WGS sequence"/>
</dbReference>
<dbReference type="AlphaFoldDB" id="A0AAV4GND7"/>
<evidence type="ECO:0000313" key="2">
    <source>
        <dbReference type="Proteomes" id="UP000762676"/>
    </source>
</evidence>
<proteinExistence type="predicted"/>